<comment type="caution">
    <text evidence="2">The sequence shown here is derived from an EMBL/GenBank/DDBJ whole genome shotgun (WGS) entry which is preliminary data.</text>
</comment>
<sequence>MIKISATGIDEEHGAGKALHRARRTVAAVTLTGALLVGAGALLTGAHGPHDFGWNSPAERVLAMDIGWDGPKRNLPSNPAAERVVGKDIGWNGQPRDFGWNAPGAGAMEKGVPTPGGAA</sequence>
<proteinExistence type="predicted"/>
<dbReference type="HOGENOM" id="CLU_2060009_0_0_11"/>
<reference evidence="2 3" key="1">
    <citation type="submission" date="2013-02" db="EMBL/GenBank/DDBJ databases">
        <title>Draft Genome Sequence of Streptomyces afghaniensis, Which Produces Compounds of the Julimycin B-Complex.</title>
        <authorList>
            <person name="Gruening B.A."/>
            <person name="Praeg A."/>
            <person name="Erxleben A."/>
            <person name="Guenther S."/>
            <person name="Fiedler H.-P."/>
            <person name="Goodfellow M."/>
            <person name="Mueller M."/>
        </authorList>
    </citation>
    <scope>NUCLEOTIDE SEQUENCE [LARGE SCALE GENOMIC DNA]</scope>
    <source>
        <strain evidence="2 3">772</strain>
    </source>
</reference>
<feature type="region of interest" description="Disordered" evidence="1">
    <location>
        <begin position="89"/>
        <end position="119"/>
    </location>
</feature>
<gene>
    <name evidence="2" type="ORF">STAFG_3044</name>
</gene>
<evidence type="ECO:0000313" key="3">
    <source>
        <dbReference type="Proteomes" id="UP000015001"/>
    </source>
</evidence>
<dbReference type="EMBL" id="AOPY01001399">
    <property type="protein sequence ID" value="EPJ39910.1"/>
    <property type="molecule type" value="Genomic_DNA"/>
</dbReference>
<evidence type="ECO:0000256" key="1">
    <source>
        <dbReference type="SAM" id="MobiDB-lite"/>
    </source>
</evidence>
<evidence type="ECO:0000313" key="2">
    <source>
        <dbReference type="EMBL" id="EPJ39910.1"/>
    </source>
</evidence>
<dbReference type="RefSeq" id="WP_020272000.1">
    <property type="nucleotide sequence ID" value="NZ_KE354149.1"/>
</dbReference>
<organism evidence="2 3">
    <name type="scientific">Streptomyces afghaniensis 772</name>
    <dbReference type="NCBI Taxonomy" id="1283301"/>
    <lineage>
        <taxon>Bacteria</taxon>
        <taxon>Bacillati</taxon>
        <taxon>Actinomycetota</taxon>
        <taxon>Actinomycetes</taxon>
        <taxon>Kitasatosporales</taxon>
        <taxon>Streptomycetaceae</taxon>
        <taxon>Streptomyces</taxon>
    </lineage>
</organism>
<protein>
    <submittedName>
        <fullName evidence="2">Putative Early nodulin-like protein 2</fullName>
    </submittedName>
</protein>
<keyword evidence="3" id="KW-1185">Reference proteome</keyword>
<dbReference type="Proteomes" id="UP000015001">
    <property type="component" value="Unassembled WGS sequence"/>
</dbReference>
<name>S4MVT4_9ACTN</name>
<accession>S4MVT4</accession>
<dbReference type="AlphaFoldDB" id="S4MVT4"/>
<dbReference type="PATRIC" id="fig|1283301.3.peg.3016"/>